<keyword evidence="10" id="KW-1185">Reference proteome</keyword>
<dbReference type="STRING" id="520767.ATZ99_02480"/>
<dbReference type="PROSITE" id="PS51379">
    <property type="entry name" value="4FE4S_FER_2"/>
    <property type="match status" value="2"/>
</dbReference>
<dbReference type="InterPro" id="IPR017900">
    <property type="entry name" value="4Fe4S_Fe_S_CS"/>
</dbReference>
<evidence type="ECO:0000256" key="2">
    <source>
        <dbReference type="ARBA" id="ARBA00022485"/>
    </source>
</evidence>
<evidence type="ECO:0000256" key="4">
    <source>
        <dbReference type="ARBA" id="ARBA00022737"/>
    </source>
</evidence>
<evidence type="ECO:0000256" key="6">
    <source>
        <dbReference type="ARBA" id="ARBA00023004"/>
    </source>
</evidence>
<protein>
    <recommendedName>
        <fullName evidence="8">4Fe-4S ferredoxin-type domain-containing protein</fullName>
    </recommendedName>
</protein>
<dbReference type="RefSeq" id="WP_068747420.1">
    <property type="nucleotide sequence ID" value="NZ_LOHZ01000015.1"/>
</dbReference>
<keyword evidence="1" id="KW-0813">Transport</keyword>
<keyword evidence="5" id="KW-0249">Electron transport</keyword>
<dbReference type="GO" id="GO:0051539">
    <property type="term" value="F:4 iron, 4 sulfur cluster binding"/>
    <property type="evidence" value="ECO:0007669"/>
    <property type="project" value="UniProtKB-KW"/>
</dbReference>
<keyword evidence="2" id="KW-0004">4Fe-4S</keyword>
<keyword evidence="7" id="KW-0411">Iron-sulfur</keyword>
<comment type="caution">
    <text evidence="9">The sequence shown here is derived from an EMBL/GenBank/DDBJ whole genome shotgun (WGS) entry which is preliminary data.</text>
</comment>
<gene>
    <name evidence="9" type="ORF">ATZ99_02480</name>
</gene>
<keyword evidence="3" id="KW-0479">Metal-binding</keyword>
<organism evidence="9 10">
    <name type="scientific">Thermovenabulum gondwanense</name>
    <dbReference type="NCBI Taxonomy" id="520767"/>
    <lineage>
        <taxon>Bacteria</taxon>
        <taxon>Bacillati</taxon>
        <taxon>Bacillota</taxon>
        <taxon>Clostridia</taxon>
        <taxon>Thermosediminibacterales</taxon>
        <taxon>Thermosediminibacteraceae</taxon>
        <taxon>Thermovenabulum</taxon>
    </lineage>
</organism>
<dbReference type="OrthoDB" id="9803397at2"/>
<name>A0A161RCS8_9FIRM</name>
<evidence type="ECO:0000256" key="7">
    <source>
        <dbReference type="ARBA" id="ARBA00023014"/>
    </source>
</evidence>
<dbReference type="EMBL" id="LOHZ01000015">
    <property type="protein sequence ID" value="KYO68729.1"/>
    <property type="molecule type" value="Genomic_DNA"/>
</dbReference>
<evidence type="ECO:0000313" key="9">
    <source>
        <dbReference type="EMBL" id="KYO68729.1"/>
    </source>
</evidence>
<dbReference type="SUPFAM" id="SSF54862">
    <property type="entry name" value="4Fe-4S ferredoxins"/>
    <property type="match status" value="1"/>
</dbReference>
<dbReference type="Gene3D" id="3.30.70.20">
    <property type="match status" value="1"/>
</dbReference>
<accession>A0A161RCS8</accession>
<feature type="domain" description="4Fe-4S ferredoxin-type" evidence="8">
    <location>
        <begin position="30"/>
        <end position="57"/>
    </location>
</feature>
<keyword evidence="6" id="KW-0408">Iron</keyword>
<evidence type="ECO:0000256" key="3">
    <source>
        <dbReference type="ARBA" id="ARBA00022723"/>
    </source>
</evidence>
<dbReference type="PANTHER" id="PTHR43687">
    <property type="entry name" value="ADENYLYLSULFATE REDUCTASE, BETA SUBUNIT"/>
    <property type="match status" value="1"/>
</dbReference>
<dbReference type="PROSITE" id="PS00198">
    <property type="entry name" value="4FE4S_FER_1"/>
    <property type="match status" value="1"/>
</dbReference>
<dbReference type="GO" id="GO:0046872">
    <property type="term" value="F:metal ion binding"/>
    <property type="evidence" value="ECO:0007669"/>
    <property type="project" value="UniProtKB-KW"/>
</dbReference>
<dbReference type="PANTHER" id="PTHR43687:SF6">
    <property type="entry name" value="L-ASPARTATE SEMIALDEHYDE SULFURTRANSFERASE IRON-SULFUR SUBUNIT"/>
    <property type="match status" value="1"/>
</dbReference>
<dbReference type="InterPro" id="IPR017896">
    <property type="entry name" value="4Fe4S_Fe-S-bd"/>
</dbReference>
<dbReference type="Proteomes" id="UP000075737">
    <property type="component" value="Unassembled WGS sequence"/>
</dbReference>
<proteinExistence type="predicted"/>
<evidence type="ECO:0000256" key="5">
    <source>
        <dbReference type="ARBA" id="ARBA00022982"/>
    </source>
</evidence>
<evidence type="ECO:0000313" key="10">
    <source>
        <dbReference type="Proteomes" id="UP000075737"/>
    </source>
</evidence>
<dbReference type="Pfam" id="PF13237">
    <property type="entry name" value="Fer4_10"/>
    <property type="match status" value="1"/>
</dbReference>
<evidence type="ECO:0000259" key="8">
    <source>
        <dbReference type="PROSITE" id="PS51379"/>
    </source>
</evidence>
<dbReference type="InterPro" id="IPR050572">
    <property type="entry name" value="Fe-S_Ferredoxin"/>
</dbReference>
<sequence length="57" mass="6166">MLYVDKEKCEGCEACVAVCGTGAAQIIDGKSEIDVNQCVECYACKNVCPYEAILEKN</sequence>
<reference evidence="9 10" key="1">
    <citation type="submission" date="2015-12" db="EMBL/GenBank/DDBJ databases">
        <title>Draft genome of Thermovenabulum gondwanense isolated from a red thermophilic microbial mat colonisisng an outflow channel of a bore well.</title>
        <authorList>
            <person name="Patel B.K."/>
        </authorList>
    </citation>
    <scope>NUCLEOTIDE SEQUENCE [LARGE SCALE GENOMIC DNA]</scope>
    <source>
        <strain evidence="9 10">R270</strain>
    </source>
</reference>
<evidence type="ECO:0000256" key="1">
    <source>
        <dbReference type="ARBA" id="ARBA00022448"/>
    </source>
</evidence>
<dbReference type="AlphaFoldDB" id="A0A161RCS8"/>
<keyword evidence="4" id="KW-0677">Repeat</keyword>
<feature type="domain" description="4Fe-4S ferredoxin-type" evidence="8">
    <location>
        <begin position="1"/>
        <end position="29"/>
    </location>
</feature>